<reference evidence="4" key="2">
    <citation type="submission" date="2020-09" db="EMBL/GenBank/DDBJ databases">
        <authorList>
            <person name="Sun Q."/>
            <person name="Ohkuma M."/>
        </authorList>
    </citation>
    <scope>NUCLEOTIDE SEQUENCE</scope>
    <source>
        <strain evidence="4">JCM 15325</strain>
    </source>
</reference>
<dbReference type="InterPro" id="IPR047650">
    <property type="entry name" value="Transpos_IS110"/>
</dbReference>
<dbReference type="Pfam" id="PF01548">
    <property type="entry name" value="DEDD_Tnp_IS110"/>
    <property type="match status" value="1"/>
</dbReference>
<sequence>MNHNIIYVGLDVSKDKIAMAVAPEGRRQPDYIGMMPNQASAILRQMKRLGKPEQLRVCYEAGVTGYELQRLLAKTGIACEVIAPSLTPQSAGRRVKTDRRDALQLAGLYRSGELVPIYIPDEEDEAVRDLFRAREDVKEDQLRARHRITKFLLRHGLQAPAHTRRWGVKYWDWLNQLTFAYPEMQVTLAEYRQTLTEVEQRLHRLEQAIKQRAQKGKLAPLIQALKTFRGISTITAVGLAAEIGSFQRFSSARAFMAYTGLIPSEYSSGGKRRQGHLTRTGNRHVRRLLVEAAWTYRHRPVVKGDLKKRQEDQPAEQLQLSWQAQRRLHHKYMHLISRGKEAGKVVTAVARELAGFVWALAWTVERPKETGKQVDLAL</sequence>
<proteinExistence type="predicted"/>
<protein>
    <submittedName>
        <fullName evidence="4">IS110 family transposase</fullName>
    </submittedName>
</protein>
<name>A0A917SBJ0_9BACL</name>
<feature type="coiled-coil region" evidence="1">
    <location>
        <begin position="188"/>
        <end position="215"/>
    </location>
</feature>
<dbReference type="NCBIfam" id="NF033542">
    <property type="entry name" value="transpos_IS110"/>
    <property type="match status" value="1"/>
</dbReference>
<keyword evidence="5" id="KW-1185">Reference proteome</keyword>
<dbReference type="RefSeq" id="WP_010632963.1">
    <property type="nucleotide sequence ID" value="NZ_BMOK01000030.1"/>
</dbReference>
<reference evidence="4" key="1">
    <citation type="journal article" date="2014" name="Int. J. Syst. Evol. Microbiol.">
        <title>Complete genome sequence of Corynebacterium casei LMG S-19264T (=DSM 44701T), isolated from a smear-ripened cheese.</title>
        <authorList>
            <consortium name="US DOE Joint Genome Institute (JGI-PGF)"/>
            <person name="Walter F."/>
            <person name="Albersmeier A."/>
            <person name="Kalinowski J."/>
            <person name="Ruckert C."/>
        </authorList>
    </citation>
    <scope>NUCLEOTIDE SEQUENCE</scope>
    <source>
        <strain evidence="4">JCM 15325</strain>
    </source>
</reference>
<accession>A0A917SBJ0</accession>
<dbReference type="Proteomes" id="UP000654670">
    <property type="component" value="Unassembled WGS sequence"/>
</dbReference>
<dbReference type="InterPro" id="IPR002525">
    <property type="entry name" value="Transp_IS110-like_N"/>
</dbReference>
<comment type="caution">
    <text evidence="4">The sequence shown here is derived from an EMBL/GenBank/DDBJ whole genome shotgun (WGS) entry which is preliminary data.</text>
</comment>
<dbReference type="PANTHER" id="PTHR33055">
    <property type="entry name" value="TRANSPOSASE FOR INSERTION SEQUENCE ELEMENT IS1111A"/>
    <property type="match status" value="1"/>
</dbReference>
<feature type="domain" description="Transposase IS110-like N-terminal" evidence="2">
    <location>
        <begin position="8"/>
        <end position="153"/>
    </location>
</feature>
<feature type="domain" description="Transposase IS116/IS110/IS902 C-terminal" evidence="3">
    <location>
        <begin position="223"/>
        <end position="298"/>
    </location>
</feature>
<organism evidence="4 5">
    <name type="scientific">Sporolactobacillus putidus</name>
    <dbReference type="NCBI Taxonomy" id="492735"/>
    <lineage>
        <taxon>Bacteria</taxon>
        <taxon>Bacillati</taxon>
        <taxon>Bacillota</taxon>
        <taxon>Bacilli</taxon>
        <taxon>Bacillales</taxon>
        <taxon>Sporolactobacillaceae</taxon>
        <taxon>Sporolactobacillus</taxon>
    </lineage>
</organism>
<evidence type="ECO:0000313" key="5">
    <source>
        <dbReference type="Proteomes" id="UP000654670"/>
    </source>
</evidence>
<evidence type="ECO:0000256" key="1">
    <source>
        <dbReference type="SAM" id="Coils"/>
    </source>
</evidence>
<evidence type="ECO:0000259" key="2">
    <source>
        <dbReference type="Pfam" id="PF01548"/>
    </source>
</evidence>
<dbReference type="PANTHER" id="PTHR33055:SF13">
    <property type="entry name" value="TRANSPOSASE"/>
    <property type="match status" value="1"/>
</dbReference>
<dbReference type="GO" id="GO:0006313">
    <property type="term" value="P:DNA transposition"/>
    <property type="evidence" value="ECO:0007669"/>
    <property type="project" value="InterPro"/>
</dbReference>
<evidence type="ECO:0000259" key="3">
    <source>
        <dbReference type="Pfam" id="PF02371"/>
    </source>
</evidence>
<evidence type="ECO:0000313" key="4">
    <source>
        <dbReference type="EMBL" id="GGL66016.1"/>
    </source>
</evidence>
<keyword evidence="1" id="KW-0175">Coiled coil</keyword>
<dbReference type="InterPro" id="IPR003346">
    <property type="entry name" value="Transposase_20"/>
</dbReference>
<dbReference type="AlphaFoldDB" id="A0A917SBJ0"/>
<dbReference type="GO" id="GO:0004803">
    <property type="term" value="F:transposase activity"/>
    <property type="evidence" value="ECO:0007669"/>
    <property type="project" value="InterPro"/>
</dbReference>
<dbReference type="Pfam" id="PF02371">
    <property type="entry name" value="Transposase_20"/>
    <property type="match status" value="1"/>
</dbReference>
<dbReference type="EMBL" id="BMOK01000030">
    <property type="protein sequence ID" value="GGL66016.1"/>
    <property type="molecule type" value="Genomic_DNA"/>
</dbReference>
<dbReference type="GO" id="GO:0003677">
    <property type="term" value="F:DNA binding"/>
    <property type="evidence" value="ECO:0007669"/>
    <property type="project" value="InterPro"/>
</dbReference>
<gene>
    <name evidence="4" type="ORF">GCM10007968_32510</name>
</gene>